<dbReference type="RefSeq" id="WP_222964497.1">
    <property type="nucleotide sequence ID" value="NZ_JAINZZ010000025.1"/>
</dbReference>
<keyword evidence="1" id="KW-1133">Transmembrane helix</keyword>
<protein>
    <submittedName>
        <fullName evidence="2">Uncharacterized protein</fullName>
    </submittedName>
</protein>
<accession>A0ABS7QDV8</accession>
<dbReference type="EMBL" id="JAINZZ010000025">
    <property type="protein sequence ID" value="MBY8879944.1"/>
    <property type="molecule type" value="Genomic_DNA"/>
</dbReference>
<evidence type="ECO:0000313" key="2">
    <source>
        <dbReference type="EMBL" id="MBY8879944.1"/>
    </source>
</evidence>
<feature type="transmembrane region" description="Helical" evidence="1">
    <location>
        <begin position="12"/>
        <end position="32"/>
    </location>
</feature>
<reference evidence="2 3" key="1">
    <citation type="submission" date="2021-08" db="EMBL/GenBank/DDBJ databases">
        <title>WGS of actinomycetes from Thailand.</title>
        <authorList>
            <person name="Thawai C."/>
        </authorList>
    </citation>
    <scope>NUCLEOTIDE SEQUENCE [LARGE SCALE GENOMIC DNA]</scope>
    <source>
        <strain evidence="2 3">PLK6-54</strain>
    </source>
</reference>
<sequence>MTTLPTRGMWWAELAVFLAGTTVTLMLVMFGLSQATGHRSVSLGVGPSSVLLAVSIGVGIFLSGRLRAWGLRRQAAFNATRS</sequence>
<evidence type="ECO:0000313" key="3">
    <source>
        <dbReference type="Proteomes" id="UP000778578"/>
    </source>
</evidence>
<evidence type="ECO:0000256" key="1">
    <source>
        <dbReference type="SAM" id="Phobius"/>
    </source>
</evidence>
<dbReference type="Proteomes" id="UP000778578">
    <property type="component" value="Unassembled WGS sequence"/>
</dbReference>
<proteinExistence type="predicted"/>
<keyword evidence="3" id="KW-1185">Reference proteome</keyword>
<feature type="transmembrane region" description="Helical" evidence="1">
    <location>
        <begin position="44"/>
        <end position="64"/>
    </location>
</feature>
<comment type="caution">
    <text evidence="2">The sequence shown here is derived from an EMBL/GenBank/DDBJ whole genome shotgun (WGS) entry which is preliminary data.</text>
</comment>
<keyword evidence="1" id="KW-0812">Transmembrane</keyword>
<keyword evidence="1" id="KW-0472">Membrane</keyword>
<organism evidence="2 3">
    <name type="scientific">Actinacidiphila acidipaludis</name>
    <dbReference type="NCBI Taxonomy" id="2873382"/>
    <lineage>
        <taxon>Bacteria</taxon>
        <taxon>Bacillati</taxon>
        <taxon>Actinomycetota</taxon>
        <taxon>Actinomycetes</taxon>
        <taxon>Kitasatosporales</taxon>
        <taxon>Streptomycetaceae</taxon>
        <taxon>Actinacidiphila</taxon>
    </lineage>
</organism>
<gene>
    <name evidence="2" type="ORF">K7862_20240</name>
</gene>
<name>A0ABS7QDV8_9ACTN</name>